<dbReference type="HAMAP" id="MF_01805">
    <property type="entry name" value="ScpA"/>
    <property type="match status" value="1"/>
</dbReference>
<dbReference type="EMBL" id="CYZR01000001">
    <property type="protein sequence ID" value="CUN50597.1"/>
    <property type="molecule type" value="Genomic_DNA"/>
</dbReference>
<sequence length="245" mass="28883">MDMPIIKIQNFDGPFDLLLHLIKKNKMSINDIKIYDITKQYLDYIKLMKELDLEVTSEFVVIAATLIEIKSKSLLPKLKVEDDEKSEEDLMAELKDKLMEYKIFKKISLFLKEKEGQQGEIFTKKPEIIDDTSIEFNENYLANISMINLYDIYNNLIKKFNEKQNLDMIERQVSVDKYKIEDKIEELKLVIEEKKVIKFSSISDKCTCKLEIVVTFLALLELIKDSFVKVLQYDNLGEIIIEKDW</sequence>
<dbReference type="Gene3D" id="1.10.10.580">
    <property type="entry name" value="Structural maintenance of chromosome 1. Chain E"/>
    <property type="match status" value="1"/>
</dbReference>
<comment type="function">
    <text evidence="3">Participates in chromosomal partition during cell division. May act via the formation of a condensin-like complex containing Smc and ScpB that pull DNA away from mid-cell into both cell halves.</text>
</comment>
<reference evidence="4 5" key="1">
    <citation type="submission" date="2015-09" db="EMBL/GenBank/DDBJ databases">
        <authorList>
            <consortium name="Pathogen Informatics"/>
            <person name="Wu L."/>
            <person name="Ma J."/>
        </authorList>
    </citation>
    <scope>NUCLEOTIDE SEQUENCE [LARGE SCALE GENOMIC DNA]</scope>
    <source>
        <strain evidence="4 5">2789STDY5834858</strain>
    </source>
</reference>
<dbReference type="Pfam" id="PF02616">
    <property type="entry name" value="SMC_ScpA"/>
    <property type="match status" value="1"/>
</dbReference>
<keyword evidence="3" id="KW-0132">Cell division</keyword>
<comment type="subunit">
    <text evidence="3">Component of a cohesin-like complex composed of ScpA, ScpB and the Smc homodimer, in which ScpA and ScpB bind to the head domain of Smc. The presence of the three proteins is required for the association of the complex with DNA.</text>
</comment>
<evidence type="ECO:0000256" key="3">
    <source>
        <dbReference type="HAMAP-Rule" id="MF_01805"/>
    </source>
</evidence>
<evidence type="ECO:0000313" key="5">
    <source>
        <dbReference type="Proteomes" id="UP000095488"/>
    </source>
</evidence>
<organism evidence="4 5">
    <name type="scientific">Sarcina ventriculi</name>
    <name type="common">Clostridium ventriculi</name>
    <dbReference type="NCBI Taxonomy" id="1267"/>
    <lineage>
        <taxon>Bacteria</taxon>
        <taxon>Bacillati</taxon>
        <taxon>Bacillota</taxon>
        <taxon>Clostridia</taxon>
        <taxon>Eubacteriales</taxon>
        <taxon>Clostridiaceae</taxon>
        <taxon>Sarcina</taxon>
    </lineage>
</organism>
<comment type="similarity">
    <text evidence="3">Belongs to the ScpA family.</text>
</comment>
<evidence type="ECO:0000313" key="4">
    <source>
        <dbReference type="EMBL" id="CUN50597.1"/>
    </source>
</evidence>
<keyword evidence="5" id="KW-1185">Reference proteome</keyword>
<keyword evidence="1 3" id="KW-0159">Chromosome partition</keyword>
<keyword evidence="3" id="KW-0963">Cytoplasm</keyword>
<protein>
    <recommendedName>
        <fullName evidence="2 3">Segregation and condensation protein A</fullName>
    </recommendedName>
</protein>
<dbReference type="Gene3D" id="6.10.250.2410">
    <property type="match status" value="1"/>
</dbReference>
<dbReference type="Proteomes" id="UP000095488">
    <property type="component" value="Unassembled WGS sequence"/>
</dbReference>
<gene>
    <name evidence="3 4" type="primary">scpA</name>
    <name evidence="4" type="ORF">ERS852473_00364</name>
</gene>
<dbReference type="NCBIfam" id="NF000994">
    <property type="entry name" value="PRK00104.1-3"/>
    <property type="match status" value="1"/>
</dbReference>
<evidence type="ECO:0000256" key="2">
    <source>
        <dbReference type="ARBA" id="ARBA00044777"/>
    </source>
</evidence>
<keyword evidence="3" id="KW-0131">Cell cycle</keyword>
<dbReference type="PANTHER" id="PTHR33969:SF2">
    <property type="entry name" value="SEGREGATION AND CONDENSATION PROTEIN A"/>
    <property type="match status" value="1"/>
</dbReference>
<dbReference type="InterPro" id="IPR023093">
    <property type="entry name" value="ScpA-like_C"/>
</dbReference>
<evidence type="ECO:0000256" key="1">
    <source>
        <dbReference type="ARBA" id="ARBA00022829"/>
    </source>
</evidence>
<dbReference type="InterPro" id="IPR003768">
    <property type="entry name" value="ScpA"/>
</dbReference>
<accession>A0ABP2AP90</accession>
<name>A0ABP2AP90_SARVE</name>
<proteinExistence type="inferred from homology"/>
<comment type="caution">
    <text evidence="4">The sequence shown here is derived from an EMBL/GenBank/DDBJ whole genome shotgun (WGS) entry which is preliminary data.</text>
</comment>
<dbReference type="RefSeq" id="WP_055257253.1">
    <property type="nucleotide sequence ID" value="NZ_BCMV01000062.1"/>
</dbReference>
<dbReference type="PANTHER" id="PTHR33969">
    <property type="entry name" value="SEGREGATION AND CONDENSATION PROTEIN A"/>
    <property type="match status" value="1"/>
</dbReference>
<comment type="subcellular location">
    <subcellularLocation>
        <location evidence="3">Cytoplasm</location>
    </subcellularLocation>
    <text evidence="3">Associated with two foci at the outer edges of the nucleoid region in young cells, and at four foci within both cell halves in older cells.</text>
</comment>